<feature type="region of interest" description="Disordered" evidence="1">
    <location>
        <begin position="373"/>
        <end position="432"/>
    </location>
</feature>
<evidence type="ECO:0000313" key="3">
    <source>
        <dbReference type="Proteomes" id="UP001152803"/>
    </source>
</evidence>
<evidence type="ECO:0000256" key="1">
    <source>
        <dbReference type="SAM" id="MobiDB-lite"/>
    </source>
</evidence>
<feature type="compositionally biased region" description="Basic and acidic residues" evidence="1">
    <location>
        <begin position="133"/>
        <end position="154"/>
    </location>
</feature>
<name>A0A9Q1DYT4_CONCO</name>
<dbReference type="Proteomes" id="UP001152803">
    <property type="component" value="Unassembled WGS sequence"/>
</dbReference>
<reference evidence="2" key="1">
    <citation type="journal article" date="2023" name="Science">
        <title>Genome structures resolve the early diversification of teleost fishes.</title>
        <authorList>
            <person name="Parey E."/>
            <person name="Louis A."/>
            <person name="Montfort J."/>
            <person name="Bouchez O."/>
            <person name="Roques C."/>
            <person name="Iampietro C."/>
            <person name="Lluch J."/>
            <person name="Castinel A."/>
            <person name="Donnadieu C."/>
            <person name="Desvignes T."/>
            <person name="Floi Bucao C."/>
            <person name="Jouanno E."/>
            <person name="Wen M."/>
            <person name="Mejri S."/>
            <person name="Dirks R."/>
            <person name="Jansen H."/>
            <person name="Henkel C."/>
            <person name="Chen W.J."/>
            <person name="Zahm M."/>
            <person name="Cabau C."/>
            <person name="Klopp C."/>
            <person name="Thompson A.W."/>
            <person name="Robinson-Rechavi M."/>
            <person name="Braasch I."/>
            <person name="Lecointre G."/>
            <person name="Bobe J."/>
            <person name="Postlethwait J.H."/>
            <person name="Berthelot C."/>
            <person name="Roest Crollius H."/>
            <person name="Guiguen Y."/>
        </authorList>
    </citation>
    <scope>NUCLEOTIDE SEQUENCE</scope>
    <source>
        <strain evidence="2">Concon-B</strain>
    </source>
</reference>
<dbReference type="EMBL" id="JAFJMO010000002">
    <property type="protein sequence ID" value="KAJ8284267.1"/>
    <property type="molecule type" value="Genomic_DNA"/>
</dbReference>
<feature type="region of interest" description="Disordered" evidence="1">
    <location>
        <begin position="42"/>
        <end position="160"/>
    </location>
</feature>
<evidence type="ECO:0000313" key="2">
    <source>
        <dbReference type="EMBL" id="KAJ8284267.1"/>
    </source>
</evidence>
<protein>
    <submittedName>
        <fullName evidence="2">Uncharacterized protein</fullName>
    </submittedName>
</protein>
<gene>
    <name evidence="2" type="ORF">COCON_G00031170</name>
</gene>
<feature type="compositionally biased region" description="Polar residues" evidence="1">
    <location>
        <begin position="380"/>
        <end position="389"/>
    </location>
</feature>
<dbReference type="OrthoDB" id="8961857at2759"/>
<accession>A0A9Q1DYT4</accession>
<comment type="caution">
    <text evidence="2">The sequence shown here is derived from an EMBL/GenBank/DDBJ whole genome shotgun (WGS) entry which is preliminary data.</text>
</comment>
<feature type="region of interest" description="Disordered" evidence="1">
    <location>
        <begin position="314"/>
        <end position="345"/>
    </location>
</feature>
<feature type="compositionally biased region" description="Basic and acidic residues" evidence="1">
    <location>
        <begin position="58"/>
        <end position="96"/>
    </location>
</feature>
<dbReference type="AlphaFoldDB" id="A0A9Q1DYT4"/>
<feature type="compositionally biased region" description="Basic and acidic residues" evidence="1">
    <location>
        <begin position="115"/>
        <end position="126"/>
    </location>
</feature>
<keyword evidence="3" id="KW-1185">Reference proteome</keyword>
<proteinExistence type="predicted"/>
<organism evidence="2 3">
    <name type="scientific">Conger conger</name>
    <name type="common">Conger eel</name>
    <name type="synonym">Muraena conger</name>
    <dbReference type="NCBI Taxonomy" id="82655"/>
    <lineage>
        <taxon>Eukaryota</taxon>
        <taxon>Metazoa</taxon>
        <taxon>Chordata</taxon>
        <taxon>Craniata</taxon>
        <taxon>Vertebrata</taxon>
        <taxon>Euteleostomi</taxon>
        <taxon>Actinopterygii</taxon>
        <taxon>Neopterygii</taxon>
        <taxon>Teleostei</taxon>
        <taxon>Anguilliformes</taxon>
        <taxon>Congridae</taxon>
        <taxon>Conger</taxon>
    </lineage>
</organism>
<feature type="compositionally biased region" description="Basic and acidic residues" evidence="1">
    <location>
        <begin position="314"/>
        <end position="323"/>
    </location>
</feature>
<sequence>MEAEEEEKDIKIHVEEVCHKGALEQLAFEEGDKLTQEGWKENIQREKRRSSNGVQEKVILDGDRQERKDDEGISVEEERWFSEFKTEGKQGNRGDDLNPTVEMEGGPVKEEEDAKEGPERNNEEVKPTLIHWDNIDGRETEERPTTRLDNKEPEGLNVQEENLEMKEIADKWIELHSPSLDFTAQKSRISLKNAHSRPPRNPRALLHKQSLLPTPSKLQQSRQLKIVPMAVKQGGPIIKGFKLPGIGGEFPSLKKTDRGVREKEEGFTAEAPDATKMLTSERQDVVGGKAVAMGGIGVKLPGFSAEFPGLRKTERGVKMREQAPENTTSHDNSSERHDSTGTDSIKGITVPAFKLTGFSSGFPALRKTNRGVKIREGEDTQSYTQNSEVEASATVVDLPKAKSKWTPPGKPGIGIGNPSMMSELKNKLRKTE</sequence>